<keyword evidence="2" id="KW-0456">Lyase</keyword>
<gene>
    <name evidence="2" type="ORF">BKA10_000463</name>
</gene>
<name>A0AA40SM48_9MICO</name>
<dbReference type="Gene3D" id="3.30.390.10">
    <property type="entry name" value="Enolase-like, N-terminal domain"/>
    <property type="match status" value="1"/>
</dbReference>
<dbReference type="SFLD" id="SFLDG00033">
    <property type="entry name" value="mannonate_dehydratase"/>
    <property type="match status" value="1"/>
</dbReference>
<dbReference type="GO" id="GO:0016052">
    <property type="term" value="P:carbohydrate catabolic process"/>
    <property type="evidence" value="ECO:0007669"/>
    <property type="project" value="UniProtKB-ARBA"/>
</dbReference>
<dbReference type="InterPro" id="IPR013341">
    <property type="entry name" value="Mandelate_racemase_N_dom"/>
</dbReference>
<dbReference type="PROSITE" id="PS00908">
    <property type="entry name" value="MR_MLE_1"/>
    <property type="match status" value="1"/>
</dbReference>
<dbReference type="SUPFAM" id="SSF54826">
    <property type="entry name" value="Enolase N-terminal domain-like"/>
    <property type="match status" value="1"/>
</dbReference>
<feature type="domain" description="Mandelate racemase/muconate lactonizing enzyme C-terminal" evidence="1">
    <location>
        <begin position="128"/>
        <end position="267"/>
    </location>
</feature>
<dbReference type="AlphaFoldDB" id="A0AA40SM48"/>
<dbReference type="RefSeq" id="WP_183498431.1">
    <property type="nucleotide sequence ID" value="NZ_BAABCO010000003.1"/>
</dbReference>
<dbReference type="Gene3D" id="3.20.20.120">
    <property type="entry name" value="Enolase-like C-terminal domain"/>
    <property type="match status" value="1"/>
</dbReference>
<dbReference type="PANTHER" id="PTHR48080">
    <property type="entry name" value="D-GALACTONATE DEHYDRATASE-RELATED"/>
    <property type="match status" value="1"/>
</dbReference>
<dbReference type="InterPro" id="IPR029017">
    <property type="entry name" value="Enolase-like_N"/>
</dbReference>
<dbReference type="InterPro" id="IPR034593">
    <property type="entry name" value="DgoD-like"/>
</dbReference>
<dbReference type="NCBIfam" id="NF011654">
    <property type="entry name" value="PRK15072.1"/>
    <property type="match status" value="1"/>
</dbReference>
<dbReference type="Proteomes" id="UP000549113">
    <property type="component" value="Unassembled WGS sequence"/>
</dbReference>
<dbReference type="InterPro" id="IPR029065">
    <property type="entry name" value="Enolase_C-like"/>
</dbReference>
<dbReference type="Pfam" id="PF02746">
    <property type="entry name" value="MR_MLE_N"/>
    <property type="match status" value="1"/>
</dbReference>
<dbReference type="Pfam" id="PF13378">
    <property type="entry name" value="MR_MLE_C"/>
    <property type="match status" value="1"/>
</dbReference>
<dbReference type="GO" id="GO:0000287">
    <property type="term" value="F:magnesium ion binding"/>
    <property type="evidence" value="ECO:0007669"/>
    <property type="project" value="UniProtKB-ARBA"/>
</dbReference>
<dbReference type="GO" id="GO:0009063">
    <property type="term" value="P:amino acid catabolic process"/>
    <property type="evidence" value="ECO:0007669"/>
    <property type="project" value="InterPro"/>
</dbReference>
<proteinExistence type="predicted"/>
<comment type="caution">
    <text evidence="2">The sequence shown here is derived from an EMBL/GenBank/DDBJ whole genome shotgun (WGS) entry which is preliminary data.</text>
</comment>
<dbReference type="InterPro" id="IPR018110">
    <property type="entry name" value="Mandel_Rmase/mucon_lact_enz_CS"/>
</dbReference>
<dbReference type="GO" id="GO:0008927">
    <property type="term" value="F:mannonate dehydratase activity"/>
    <property type="evidence" value="ECO:0007669"/>
    <property type="project" value="UniProtKB-EC"/>
</dbReference>
<keyword evidence="3" id="KW-1185">Reference proteome</keyword>
<dbReference type="NCBIfam" id="NF043051">
    <property type="entry name" value="ManoateDhtManD"/>
    <property type="match status" value="1"/>
</dbReference>
<dbReference type="InterPro" id="IPR036849">
    <property type="entry name" value="Enolase-like_C_sf"/>
</dbReference>
<evidence type="ECO:0000259" key="1">
    <source>
        <dbReference type="SMART" id="SM00922"/>
    </source>
</evidence>
<dbReference type="InterPro" id="IPR034589">
    <property type="entry name" value="D-mannonate_dehydratase-like"/>
</dbReference>
<accession>A0AA40SM48</accession>
<dbReference type="EMBL" id="JACIFH010000001">
    <property type="protein sequence ID" value="MBB4138669.1"/>
    <property type="molecule type" value="Genomic_DNA"/>
</dbReference>
<dbReference type="PANTHER" id="PTHR48080:SF6">
    <property type="entry name" value="STARVATION-SENSING PROTEIN RSPA"/>
    <property type="match status" value="1"/>
</dbReference>
<sequence length="412" mass="45559">MIIDKAEVIVTSPGRNFVTLRLTTDEGHVGVGDATLNGRELAVVAYLREHVVPLLIGSDASRIEDTWQFLYRGAYWRRGPVTMAAIAAVDMALWDIKGKAAGMPVYQLLGGASRNGLMAYGHASGKELPELFDSIRAHQEQGYKAIRVQTGVPTLKAIYGIAAQGADVGDATVRYDHEPARRGAKPVEEDWDTRAYLNHLPGVFEAVRGEFGPDIPLLHDGHHRMTPIQAARLGKDLEPYDLFWLEDCTPAENQEALRLVRQHTTTPLAIGEIFNTVWDFKDIVRDQLIDYVRGAVTHMGGISPLKKTLDYAAMYQIKSGMHGPTDISPVGMAAAMHLGLSIHNFGIQEYMQHSEKTNAVFQQSFTWTDGSLHPGNEPGLGVTLDVDEAGKYPYEQAYLPYNRLLDGTVHDW</sequence>
<dbReference type="SUPFAM" id="SSF51604">
    <property type="entry name" value="Enolase C-terminal domain-like"/>
    <property type="match status" value="1"/>
</dbReference>
<evidence type="ECO:0000313" key="3">
    <source>
        <dbReference type="Proteomes" id="UP000549113"/>
    </source>
</evidence>
<organism evidence="2 3">
    <name type="scientific">Microbacterium invictum</name>
    <dbReference type="NCBI Taxonomy" id="515415"/>
    <lineage>
        <taxon>Bacteria</taxon>
        <taxon>Bacillati</taxon>
        <taxon>Actinomycetota</taxon>
        <taxon>Actinomycetes</taxon>
        <taxon>Micrococcales</taxon>
        <taxon>Microbacteriaceae</taxon>
        <taxon>Microbacterium</taxon>
    </lineage>
</organism>
<reference evidence="2 3" key="1">
    <citation type="submission" date="2020-08" db="EMBL/GenBank/DDBJ databases">
        <title>Sequencing the genomes of 1000 actinobacteria strains.</title>
        <authorList>
            <person name="Klenk H.-P."/>
        </authorList>
    </citation>
    <scope>NUCLEOTIDE SEQUENCE [LARGE SCALE GENOMIC DNA]</scope>
    <source>
        <strain evidence="2 3">DSM 19600</strain>
    </source>
</reference>
<protein>
    <submittedName>
        <fullName evidence="2">Mannonate dehydratase</fullName>
        <ecNumber evidence="2">4.2.1.8</ecNumber>
    </submittedName>
</protein>
<dbReference type="SMART" id="SM00922">
    <property type="entry name" value="MR_MLE"/>
    <property type="match status" value="1"/>
</dbReference>
<dbReference type="InterPro" id="IPR013342">
    <property type="entry name" value="Mandelate_racemase_C"/>
</dbReference>
<dbReference type="EC" id="4.2.1.8" evidence="2"/>
<dbReference type="SFLD" id="SFLDS00001">
    <property type="entry name" value="Enolase"/>
    <property type="match status" value="1"/>
</dbReference>
<evidence type="ECO:0000313" key="2">
    <source>
        <dbReference type="EMBL" id="MBB4138669.1"/>
    </source>
</evidence>